<organism evidence="2 3">
    <name type="scientific">Afipia massiliensis</name>
    <dbReference type="NCBI Taxonomy" id="211460"/>
    <lineage>
        <taxon>Bacteria</taxon>
        <taxon>Pseudomonadati</taxon>
        <taxon>Pseudomonadota</taxon>
        <taxon>Alphaproteobacteria</taxon>
        <taxon>Hyphomicrobiales</taxon>
        <taxon>Nitrobacteraceae</taxon>
        <taxon>Afipia</taxon>
    </lineage>
</organism>
<dbReference type="InterPro" id="IPR006342">
    <property type="entry name" value="FkbM_mtfrase"/>
</dbReference>
<evidence type="ECO:0000259" key="1">
    <source>
        <dbReference type="Pfam" id="PF05050"/>
    </source>
</evidence>
<dbReference type="EMBL" id="LBIA02000001">
    <property type="protein sequence ID" value="TKT71312.1"/>
    <property type="molecule type" value="Genomic_DNA"/>
</dbReference>
<dbReference type="GO" id="GO:0032259">
    <property type="term" value="P:methylation"/>
    <property type="evidence" value="ECO:0007669"/>
    <property type="project" value="UniProtKB-KW"/>
</dbReference>
<dbReference type="OrthoDB" id="7542440at2"/>
<name>A0A4U6BM37_9BRAD</name>
<dbReference type="Proteomes" id="UP000034832">
    <property type="component" value="Unassembled WGS sequence"/>
</dbReference>
<comment type="caution">
    <text evidence="2">The sequence shown here is derived from an EMBL/GenBank/DDBJ whole genome shotgun (WGS) entry which is preliminary data.</text>
</comment>
<keyword evidence="2" id="KW-0489">Methyltransferase</keyword>
<dbReference type="PANTHER" id="PTHR34203:SF15">
    <property type="entry name" value="SLL1173 PROTEIN"/>
    <property type="match status" value="1"/>
</dbReference>
<dbReference type="SUPFAM" id="SSF53335">
    <property type="entry name" value="S-adenosyl-L-methionine-dependent methyltransferases"/>
    <property type="match status" value="1"/>
</dbReference>
<dbReference type="NCBIfam" id="TIGR01444">
    <property type="entry name" value="fkbM_fam"/>
    <property type="match status" value="1"/>
</dbReference>
<keyword evidence="2" id="KW-0808">Transferase</keyword>
<sequence>MTGCRLETVLQPCHIHRMKRLRIGRAWLDMVGSGDSDRYFDALVDDIHDDLDRICAALLTDPAGVVLDVGANIGTTPAVFSKHVPNGQVYAFEPGPSVFAALKANVALNGLKNVSPLNLAVAAKPGTVRFFEDAAYGHITTDGRGCDVPAVSIDDFVASRALKRVDLIKIDVEGFESSVLEGAAQTIERFAPIIHMEFNLWCLMAYSKIDPIDFAESLVRKFRFVFAIDPFSPDRARRIEAGQAARFVHDRMVARGCIDDLVMTNNERVAEILEGLVIVPPADEIAPAEHHIGWRQIATYVGRRLSLHAQALLGGRNAS</sequence>
<proteinExistence type="predicted"/>
<dbReference type="InterPro" id="IPR029063">
    <property type="entry name" value="SAM-dependent_MTases_sf"/>
</dbReference>
<feature type="domain" description="Methyltransferase FkbM" evidence="1">
    <location>
        <begin position="68"/>
        <end position="199"/>
    </location>
</feature>
<dbReference type="Gene3D" id="3.40.50.150">
    <property type="entry name" value="Vaccinia Virus protein VP39"/>
    <property type="match status" value="1"/>
</dbReference>
<dbReference type="Pfam" id="PF05050">
    <property type="entry name" value="Methyltransf_21"/>
    <property type="match status" value="1"/>
</dbReference>
<dbReference type="GO" id="GO:0008168">
    <property type="term" value="F:methyltransferase activity"/>
    <property type="evidence" value="ECO:0007669"/>
    <property type="project" value="UniProtKB-KW"/>
</dbReference>
<gene>
    <name evidence="2" type="ORF">YH63_007745</name>
</gene>
<evidence type="ECO:0000313" key="3">
    <source>
        <dbReference type="Proteomes" id="UP000034832"/>
    </source>
</evidence>
<accession>A0A4U6BM37</accession>
<keyword evidence="3" id="KW-1185">Reference proteome</keyword>
<dbReference type="PANTHER" id="PTHR34203">
    <property type="entry name" value="METHYLTRANSFERASE, FKBM FAMILY PROTEIN"/>
    <property type="match status" value="1"/>
</dbReference>
<reference evidence="2" key="1">
    <citation type="submission" date="2019-04" db="EMBL/GenBank/DDBJ databases">
        <title>Whole genome sequencing of cave bacteria.</title>
        <authorList>
            <person name="Gan H.M."/>
            <person name="Barton H."/>
            <person name="Savka M.A."/>
        </authorList>
    </citation>
    <scope>NUCLEOTIDE SEQUENCE [LARGE SCALE GENOMIC DNA]</scope>
    <source>
        <strain evidence="2">LC387</strain>
    </source>
</reference>
<protein>
    <submittedName>
        <fullName evidence="2">FkbM family methyltransferase</fullName>
    </submittedName>
</protein>
<dbReference type="InterPro" id="IPR052514">
    <property type="entry name" value="SAM-dependent_MTase"/>
</dbReference>
<dbReference type="AlphaFoldDB" id="A0A4U6BM37"/>
<evidence type="ECO:0000313" key="2">
    <source>
        <dbReference type="EMBL" id="TKT71312.1"/>
    </source>
</evidence>